<dbReference type="Proteomes" id="UP000001890">
    <property type="component" value="Chromosome"/>
</dbReference>
<dbReference type="AlphaFoldDB" id="D2UDE1"/>
<dbReference type="EMBL" id="FP565176">
    <property type="protein sequence ID" value="CBA15991.1"/>
    <property type="molecule type" value="Genomic_DNA"/>
</dbReference>
<evidence type="ECO:0000313" key="2">
    <source>
        <dbReference type="Proteomes" id="UP000001890"/>
    </source>
</evidence>
<name>D2UDE1_XANAP</name>
<accession>D2UDE1</accession>
<keyword evidence="2" id="KW-1185">Reference proteome</keyword>
<dbReference type="KEGG" id="xal:XALC_1484"/>
<protein>
    <submittedName>
        <fullName evidence="1">Probable oxygen-regulated invasion protein orgb</fullName>
    </submittedName>
</protein>
<organism evidence="1 2">
    <name type="scientific">Xanthomonas albilineans (strain GPE PC73 / CFBP 7063)</name>
    <dbReference type="NCBI Taxonomy" id="380358"/>
    <lineage>
        <taxon>Bacteria</taxon>
        <taxon>Pseudomonadati</taxon>
        <taxon>Pseudomonadota</taxon>
        <taxon>Gammaproteobacteria</taxon>
        <taxon>Lysobacterales</taxon>
        <taxon>Lysobacteraceae</taxon>
        <taxon>Xanthomonas</taxon>
    </lineage>
</organism>
<gene>
    <name evidence="1" type="primary">orgB</name>
    <name evidence="1" type="ordered locus">XALc_1484</name>
</gene>
<proteinExistence type="predicted"/>
<sequence>MQKVYNKAPDSEAQVVYRHAALHRANRRHALEQAAKKSARKIIEDAEHYAHTQYEQARFEGYRDGIRLFVDTLIDETTHLSQTYALQLEQERGAIAHNVRKLFEDSKTATVLIEEYLDTQDADSDRSVTVYIPKWCKLSQLSIDHLQTNNGRRITLTTSPNDHFVISNGQFSVSFAPFSASTDICSRAVQRHQQRVPDTTANIVEALLSYVQQIRISNSP</sequence>
<reference evidence="1 2" key="1">
    <citation type="journal article" date="2009" name="BMC Genomics">
        <title>The complete genome sequence of Xanthomonas albilineans provides new insights into the reductive genome evolution of the xylem-limited Xanthomonadaceae.</title>
        <authorList>
            <person name="Pieretti I."/>
            <person name="Royer M."/>
            <person name="Barbe V."/>
            <person name="Carrere S."/>
            <person name="Koebnik R."/>
            <person name="Cociancich S."/>
            <person name="Couloux A."/>
            <person name="Darrasse A."/>
            <person name="Gouzy J."/>
            <person name="Jacques M.A."/>
            <person name="Lauber E."/>
            <person name="Manceau C."/>
            <person name="Mangenot S."/>
            <person name="Poussier S."/>
            <person name="Segurens B."/>
            <person name="Szurek B."/>
            <person name="Verdier V."/>
            <person name="Arlat M."/>
            <person name="Rott P."/>
        </authorList>
    </citation>
    <scope>NUCLEOTIDE SEQUENCE [LARGE SCALE GENOMIC DNA]</scope>
    <source>
        <strain evidence="2">GPE PC73 / CFBP 7063</strain>
    </source>
</reference>
<evidence type="ECO:0000313" key="1">
    <source>
        <dbReference type="EMBL" id="CBA15991.1"/>
    </source>
</evidence>
<dbReference type="STRING" id="380358.XALC_1484"/>